<evidence type="ECO:0000313" key="2">
    <source>
        <dbReference type="Proteomes" id="UP001497525"/>
    </source>
</evidence>
<sequence>RLLGQGTKIAAFHGTTFHMFEWSIHRRKYYVYFYVLLRSMEDSLTSEEMEEFETQLDGILESEEISGELAEMTSITRYVDTEPLMKTCELLNLKNAAMFKVVLRENEQGNYPDMDVFLSKWTDSQAGPLGICDAIPKALNFGASTLSKAYLFCAPQKYSPTYRTAYLYFNATNLGLNEGGHGCIRYIAEQIEAAINLDLQKLFTVEGHSNLRKVEYIGYSIRFGFGEQISRSSHSFIS</sequence>
<dbReference type="AlphaFoldDB" id="A0AAV2TFC2"/>
<feature type="non-terminal residue" evidence="1">
    <location>
        <position position="1"/>
    </location>
</feature>
<comment type="caution">
    <text evidence="1">The sequence shown here is derived from an EMBL/GenBank/DDBJ whole genome shotgun (WGS) entry which is preliminary data.</text>
</comment>
<proteinExistence type="predicted"/>
<protein>
    <submittedName>
        <fullName evidence="1">Uncharacterized protein</fullName>
    </submittedName>
</protein>
<gene>
    <name evidence="1" type="ORF">CDAUBV1_LOCUS7132</name>
</gene>
<name>A0AAV2TFC2_CALDB</name>
<evidence type="ECO:0000313" key="1">
    <source>
        <dbReference type="EMBL" id="CAL5133918.1"/>
    </source>
</evidence>
<reference evidence="1" key="1">
    <citation type="submission" date="2024-06" db="EMBL/GenBank/DDBJ databases">
        <authorList>
            <person name="Liu X."/>
            <person name="Lenzi L."/>
            <person name="Haldenby T S."/>
            <person name="Uol C."/>
        </authorList>
    </citation>
    <scope>NUCLEOTIDE SEQUENCE</scope>
</reference>
<dbReference type="EMBL" id="CAXLJL010000164">
    <property type="protein sequence ID" value="CAL5133918.1"/>
    <property type="molecule type" value="Genomic_DNA"/>
</dbReference>
<organism evidence="1 2">
    <name type="scientific">Calicophoron daubneyi</name>
    <name type="common">Rumen fluke</name>
    <name type="synonym">Paramphistomum daubneyi</name>
    <dbReference type="NCBI Taxonomy" id="300641"/>
    <lineage>
        <taxon>Eukaryota</taxon>
        <taxon>Metazoa</taxon>
        <taxon>Spiralia</taxon>
        <taxon>Lophotrochozoa</taxon>
        <taxon>Platyhelminthes</taxon>
        <taxon>Trematoda</taxon>
        <taxon>Digenea</taxon>
        <taxon>Plagiorchiida</taxon>
        <taxon>Pronocephalata</taxon>
        <taxon>Paramphistomoidea</taxon>
        <taxon>Paramphistomidae</taxon>
        <taxon>Calicophoron</taxon>
    </lineage>
</organism>
<accession>A0AAV2TFC2</accession>
<dbReference type="Proteomes" id="UP001497525">
    <property type="component" value="Unassembled WGS sequence"/>
</dbReference>
<feature type="non-terminal residue" evidence="1">
    <location>
        <position position="238"/>
    </location>
</feature>